<dbReference type="EMBL" id="KZ990232">
    <property type="protein sequence ID" value="RKP24427.1"/>
    <property type="molecule type" value="Genomic_DNA"/>
</dbReference>
<dbReference type="Gene3D" id="3.40.50.300">
    <property type="entry name" value="P-loop containing nucleotide triphosphate hydrolases"/>
    <property type="match status" value="1"/>
</dbReference>
<evidence type="ECO:0000256" key="4">
    <source>
        <dbReference type="ARBA" id="ARBA00022840"/>
    </source>
</evidence>
<dbReference type="GO" id="GO:0042626">
    <property type="term" value="F:ATPase-coupled transmembrane transporter activity"/>
    <property type="evidence" value="ECO:0007669"/>
    <property type="project" value="TreeGrafter"/>
</dbReference>
<dbReference type="GO" id="GO:0016020">
    <property type="term" value="C:membrane"/>
    <property type="evidence" value="ECO:0007669"/>
    <property type="project" value="UniProtKB-SubCell"/>
</dbReference>
<gene>
    <name evidence="5" type="ORF">SYNPS1DRAFT_17237</name>
</gene>
<feature type="non-terminal residue" evidence="5">
    <location>
        <position position="1"/>
    </location>
</feature>
<protein>
    <submittedName>
        <fullName evidence="5">P-loop containing nucleoside triphosphate hydrolase protein</fullName>
    </submittedName>
</protein>
<sequence>LLFIIKVIIMDEATASIDFDTDAKIQETIRQEFGNATLLCVAHRLRTIIDYDRVMVLDAGQLVEFDAPSVLIRQPNSRFRNLCERSGELDLLLAMSESSNSPVSVI</sequence>
<comment type="similarity">
    <text evidence="2">Belongs to the ABC transporter superfamily. ABCC family. Conjugate transporter (TC 3.A.1.208) subfamily.</text>
</comment>
<keyword evidence="4" id="KW-0067">ATP-binding</keyword>
<dbReference type="PANTHER" id="PTHR24223:SF456">
    <property type="entry name" value="MULTIDRUG RESISTANCE-ASSOCIATED PROTEIN LETHAL(2)03659"/>
    <property type="match status" value="1"/>
</dbReference>
<keyword evidence="6" id="KW-1185">Reference proteome</keyword>
<dbReference type="GO" id="GO:0005524">
    <property type="term" value="F:ATP binding"/>
    <property type="evidence" value="ECO:0007669"/>
    <property type="project" value="UniProtKB-KW"/>
</dbReference>
<dbReference type="OrthoDB" id="6500128at2759"/>
<evidence type="ECO:0000313" key="6">
    <source>
        <dbReference type="Proteomes" id="UP000278143"/>
    </source>
</evidence>
<keyword evidence="3" id="KW-0547">Nucleotide-binding</keyword>
<accession>A0A4P9YWM4</accession>
<dbReference type="InterPro" id="IPR027417">
    <property type="entry name" value="P-loop_NTPase"/>
</dbReference>
<dbReference type="SUPFAM" id="SSF52540">
    <property type="entry name" value="P-loop containing nucleoside triphosphate hydrolases"/>
    <property type="match status" value="1"/>
</dbReference>
<evidence type="ECO:0000313" key="5">
    <source>
        <dbReference type="EMBL" id="RKP24427.1"/>
    </source>
</evidence>
<dbReference type="GO" id="GO:0016787">
    <property type="term" value="F:hydrolase activity"/>
    <property type="evidence" value="ECO:0007669"/>
    <property type="project" value="UniProtKB-KW"/>
</dbReference>
<dbReference type="Proteomes" id="UP000278143">
    <property type="component" value="Unassembled WGS sequence"/>
</dbReference>
<dbReference type="PANTHER" id="PTHR24223">
    <property type="entry name" value="ATP-BINDING CASSETTE SUB-FAMILY C"/>
    <property type="match status" value="1"/>
</dbReference>
<keyword evidence="5" id="KW-0378">Hydrolase</keyword>
<dbReference type="AlphaFoldDB" id="A0A4P9YWM4"/>
<reference evidence="6" key="1">
    <citation type="journal article" date="2018" name="Nat. Microbiol.">
        <title>Leveraging single-cell genomics to expand the fungal tree of life.</title>
        <authorList>
            <person name="Ahrendt S.R."/>
            <person name="Quandt C.A."/>
            <person name="Ciobanu D."/>
            <person name="Clum A."/>
            <person name="Salamov A."/>
            <person name="Andreopoulos B."/>
            <person name="Cheng J.F."/>
            <person name="Woyke T."/>
            <person name="Pelin A."/>
            <person name="Henrissat B."/>
            <person name="Reynolds N.K."/>
            <person name="Benny G.L."/>
            <person name="Smith M.E."/>
            <person name="James T.Y."/>
            <person name="Grigoriev I.V."/>
        </authorList>
    </citation>
    <scope>NUCLEOTIDE SEQUENCE [LARGE SCALE GENOMIC DNA]</scope>
    <source>
        <strain evidence="6">Benny S71-1</strain>
    </source>
</reference>
<dbReference type="InterPro" id="IPR050173">
    <property type="entry name" value="ABC_transporter_C-like"/>
</dbReference>
<evidence type="ECO:0000256" key="3">
    <source>
        <dbReference type="ARBA" id="ARBA00022741"/>
    </source>
</evidence>
<comment type="subcellular location">
    <subcellularLocation>
        <location evidence="1">Membrane</location>
        <topology evidence="1">Multi-pass membrane protein</topology>
    </subcellularLocation>
</comment>
<evidence type="ECO:0000256" key="1">
    <source>
        <dbReference type="ARBA" id="ARBA00004141"/>
    </source>
</evidence>
<name>A0A4P9YWM4_9FUNG</name>
<organism evidence="5 6">
    <name type="scientific">Syncephalis pseudoplumigaleata</name>
    <dbReference type="NCBI Taxonomy" id="1712513"/>
    <lineage>
        <taxon>Eukaryota</taxon>
        <taxon>Fungi</taxon>
        <taxon>Fungi incertae sedis</taxon>
        <taxon>Zoopagomycota</taxon>
        <taxon>Zoopagomycotina</taxon>
        <taxon>Zoopagomycetes</taxon>
        <taxon>Zoopagales</taxon>
        <taxon>Piptocephalidaceae</taxon>
        <taxon>Syncephalis</taxon>
    </lineage>
</organism>
<evidence type="ECO:0000256" key="2">
    <source>
        <dbReference type="ARBA" id="ARBA00009726"/>
    </source>
</evidence>
<proteinExistence type="inferred from homology"/>